<dbReference type="GO" id="GO:0008783">
    <property type="term" value="F:agmatinase activity"/>
    <property type="evidence" value="ECO:0007669"/>
    <property type="project" value="TreeGrafter"/>
</dbReference>
<dbReference type="RefSeq" id="WP_090943548.1">
    <property type="nucleotide sequence ID" value="NZ_FNDJ01000023.1"/>
</dbReference>
<keyword evidence="1" id="KW-0479">Metal-binding</keyword>
<dbReference type="Proteomes" id="UP000199202">
    <property type="component" value="Unassembled WGS sequence"/>
</dbReference>
<dbReference type="STRING" id="633440.SAMN05421869_12332"/>
<dbReference type="InterPro" id="IPR006035">
    <property type="entry name" value="Ureohydrolase"/>
</dbReference>
<dbReference type="InterPro" id="IPR023696">
    <property type="entry name" value="Ureohydrolase_dom_sf"/>
</dbReference>
<evidence type="ECO:0000313" key="5">
    <source>
        <dbReference type="Proteomes" id="UP000199202"/>
    </source>
</evidence>
<evidence type="ECO:0000256" key="1">
    <source>
        <dbReference type="ARBA" id="ARBA00022723"/>
    </source>
</evidence>
<evidence type="ECO:0000313" key="4">
    <source>
        <dbReference type="EMBL" id="SDL18308.1"/>
    </source>
</evidence>
<comment type="similarity">
    <text evidence="3">Belongs to the arginase family.</text>
</comment>
<dbReference type="GO" id="GO:0046872">
    <property type="term" value="F:metal ion binding"/>
    <property type="evidence" value="ECO:0007669"/>
    <property type="project" value="UniProtKB-KW"/>
</dbReference>
<sequence>MNLAMTSVDQSGAPWVLNPAFRIQGGDLVNEAEGTRLTLTPPLRELWELGERRDGAPAVRLTEEAEKALRRIRLIVPPDASAAATGGLARMAGTPLSLPAGTRAAAAVWGLIGAPVDLGGPPGPRPKDAVPVIRQALAGRFRLLAQPGTWSWTLRARPAEGLPGLVDHGDLAVHPQIDTGAAAHERLRALVGTVLAQGHRPLVIGGDHSIGYPVISAVAGRHPALRVVHFDAHADRRPAGNAVTADCGNFVSWVLSEHPHVEWLTIGVRGVDTNLDQATSGRVSYLTADEARAPEAADTIARFCAGAPVHLTVDIDVLDPAYAPDVVYPAGGGLDPATLTALVRSVAAAGRLVASDLVEACPSPFGRHLTAAHLADLVETVQLAEAGQVVERVVGRGSPVNNFAGEDA</sequence>
<evidence type="ECO:0000256" key="3">
    <source>
        <dbReference type="PROSITE-ProRule" id="PRU00742"/>
    </source>
</evidence>
<dbReference type="PANTHER" id="PTHR11358">
    <property type="entry name" value="ARGINASE/AGMATINASE"/>
    <property type="match status" value="1"/>
</dbReference>
<dbReference type="Gene3D" id="3.40.800.10">
    <property type="entry name" value="Ureohydrolase domain"/>
    <property type="match status" value="1"/>
</dbReference>
<dbReference type="AlphaFoldDB" id="A0A1G9HZA9"/>
<evidence type="ECO:0000256" key="2">
    <source>
        <dbReference type="ARBA" id="ARBA00022801"/>
    </source>
</evidence>
<dbReference type="PROSITE" id="PS51409">
    <property type="entry name" value="ARGINASE_2"/>
    <property type="match status" value="1"/>
</dbReference>
<name>A0A1G9HZA9_9ACTN</name>
<reference evidence="4 5" key="1">
    <citation type="submission" date="2016-10" db="EMBL/GenBank/DDBJ databases">
        <authorList>
            <person name="de Groot N.N."/>
        </authorList>
    </citation>
    <scope>NUCLEOTIDE SEQUENCE [LARGE SCALE GENOMIC DNA]</scope>
    <source>
        <strain evidence="4 5">CGMCC 4.6533</strain>
    </source>
</reference>
<dbReference type="GO" id="GO:0033389">
    <property type="term" value="P:putrescine biosynthetic process from arginine, via agmatine"/>
    <property type="evidence" value="ECO:0007669"/>
    <property type="project" value="TreeGrafter"/>
</dbReference>
<gene>
    <name evidence="4" type="ORF">SAMN05421869_12332</name>
</gene>
<dbReference type="EMBL" id="FNDJ01000023">
    <property type="protein sequence ID" value="SDL18308.1"/>
    <property type="molecule type" value="Genomic_DNA"/>
</dbReference>
<organism evidence="4 5">
    <name type="scientific">Nonomuraea jiangxiensis</name>
    <dbReference type="NCBI Taxonomy" id="633440"/>
    <lineage>
        <taxon>Bacteria</taxon>
        <taxon>Bacillati</taxon>
        <taxon>Actinomycetota</taxon>
        <taxon>Actinomycetes</taxon>
        <taxon>Streptosporangiales</taxon>
        <taxon>Streptosporangiaceae</taxon>
        <taxon>Nonomuraea</taxon>
    </lineage>
</organism>
<dbReference type="PANTHER" id="PTHR11358:SF26">
    <property type="entry name" value="GUANIDINO ACID HYDROLASE, MITOCHONDRIAL"/>
    <property type="match status" value="1"/>
</dbReference>
<dbReference type="Pfam" id="PF00491">
    <property type="entry name" value="Arginase"/>
    <property type="match status" value="1"/>
</dbReference>
<keyword evidence="2" id="KW-0378">Hydrolase</keyword>
<dbReference type="SUPFAM" id="SSF52768">
    <property type="entry name" value="Arginase/deacetylase"/>
    <property type="match status" value="1"/>
</dbReference>
<accession>A0A1G9HZA9</accession>
<dbReference type="OrthoDB" id="9788689at2"/>
<keyword evidence="5" id="KW-1185">Reference proteome</keyword>
<proteinExistence type="inferred from homology"/>
<protein>
    <submittedName>
        <fullName evidence="4">Arginase family enzyme</fullName>
    </submittedName>
</protein>